<accession>A0ACC2RR24</accession>
<sequence length="368" mass="41184">MSDPKRVYTKLEQSSLRLALGDSSLRSAIHCPQCHRLDAFNFNKLKNNNFGYRRESRTSLNGSVRPPGCGKTVASGYIHEAIFQLTGVISSPLTITLHEWLLRLPKSALPRQVLGCLVPLPHVAPLYAASQRTHQPLPLAALQPAKLLTRETLMPALLSVLLKLEHLDAENARQENSELHQLRTSPSVDDHVEEHIEDWADCMDEEDACGTPYHNFSPSPQYRPVLGVRHSMHATSAENVRSATLLQHRNPLYRELLLYKIHLCPVFWTCCSLKMLLCVPKLLTSQSSLPFFSLVRTSVLSLPSLSLPPRSLPQAPVPAPRLLSLVQQRLPLLCTMLHLKLKLPTNAPVSPMPRNLSHPSLTPQLRSF</sequence>
<evidence type="ECO:0000313" key="2">
    <source>
        <dbReference type="Proteomes" id="UP001165960"/>
    </source>
</evidence>
<evidence type="ECO:0000313" key="1">
    <source>
        <dbReference type="EMBL" id="KAJ9052499.1"/>
    </source>
</evidence>
<organism evidence="1 2">
    <name type="scientific">Entomophthora muscae</name>
    <dbReference type="NCBI Taxonomy" id="34485"/>
    <lineage>
        <taxon>Eukaryota</taxon>
        <taxon>Fungi</taxon>
        <taxon>Fungi incertae sedis</taxon>
        <taxon>Zoopagomycota</taxon>
        <taxon>Entomophthoromycotina</taxon>
        <taxon>Entomophthoromycetes</taxon>
        <taxon>Entomophthorales</taxon>
        <taxon>Entomophthoraceae</taxon>
        <taxon>Entomophthora</taxon>
    </lineage>
</organism>
<name>A0ACC2RR24_9FUNG</name>
<keyword evidence="2" id="KW-1185">Reference proteome</keyword>
<dbReference type="Proteomes" id="UP001165960">
    <property type="component" value="Unassembled WGS sequence"/>
</dbReference>
<protein>
    <submittedName>
        <fullName evidence="1">Uncharacterized protein</fullName>
    </submittedName>
</protein>
<dbReference type="EMBL" id="QTSX02006654">
    <property type="protein sequence ID" value="KAJ9052499.1"/>
    <property type="molecule type" value="Genomic_DNA"/>
</dbReference>
<proteinExistence type="predicted"/>
<comment type="caution">
    <text evidence="1">The sequence shown here is derived from an EMBL/GenBank/DDBJ whole genome shotgun (WGS) entry which is preliminary data.</text>
</comment>
<gene>
    <name evidence="1" type="ORF">DSO57_1033485</name>
</gene>
<reference evidence="1" key="1">
    <citation type="submission" date="2022-04" db="EMBL/GenBank/DDBJ databases">
        <title>Genome of the entomopathogenic fungus Entomophthora muscae.</title>
        <authorList>
            <person name="Elya C."/>
            <person name="Lovett B.R."/>
            <person name="Lee E."/>
            <person name="Macias A.M."/>
            <person name="Hajek A.E."/>
            <person name="De Bivort B.L."/>
            <person name="Kasson M.T."/>
            <person name="De Fine Licht H.H."/>
            <person name="Stajich J.E."/>
        </authorList>
    </citation>
    <scope>NUCLEOTIDE SEQUENCE</scope>
    <source>
        <strain evidence="1">Berkeley</strain>
    </source>
</reference>